<dbReference type="AlphaFoldDB" id="A0A8J6UPC0"/>
<evidence type="ECO:0008006" key="3">
    <source>
        <dbReference type="Google" id="ProtNLM"/>
    </source>
</evidence>
<name>A0A8J6UPC0_9GAMM</name>
<dbReference type="EMBL" id="JACXAF010000001">
    <property type="protein sequence ID" value="MBD1387977.1"/>
    <property type="molecule type" value="Genomic_DNA"/>
</dbReference>
<accession>A0A8J6UPC0</accession>
<dbReference type="RefSeq" id="WP_191143099.1">
    <property type="nucleotide sequence ID" value="NZ_JACXAF010000001.1"/>
</dbReference>
<sequence length="100" mass="10969">MQQLDEPSSEFLAISCEQEEQVVELAQQLAKLAGGTLSDESLGADVWFACLQLPEGLVQLHYDWLVGGFWLQPTGLLAADVTAWHSLLDKLKPLAACSKR</sequence>
<evidence type="ECO:0000313" key="2">
    <source>
        <dbReference type="Proteomes" id="UP000638014"/>
    </source>
</evidence>
<keyword evidence="2" id="KW-1185">Reference proteome</keyword>
<gene>
    <name evidence="1" type="ORF">IC617_00905</name>
</gene>
<organism evidence="1 2">
    <name type="scientific">Neiella litorisoli</name>
    <dbReference type="NCBI Taxonomy" id="2771431"/>
    <lineage>
        <taxon>Bacteria</taxon>
        <taxon>Pseudomonadati</taxon>
        <taxon>Pseudomonadota</taxon>
        <taxon>Gammaproteobacteria</taxon>
        <taxon>Alteromonadales</taxon>
        <taxon>Echinimonadaceae</taxon>
        <taxon>Neiella</taxon>
    </lineage>
</organism>
<proteinExistence type="predicted"/>
<evidence type="ECO:0000313" key="1">
    <source>
        <dbReference type="EMBL" id="MBD1387977.1"/>
    </source>
</evidence>
<reference evidence="1" key="1">
    <citation type="submission" date="2020-09" db="EMBL/GenBank/DDBJ databases">
        <title>A novel bacterium of genus Neiella, isolated from South China Sea.</title>
        <authorList>
            <person name="Huang H."/>
            <person name="Mo K."/>
            <person name="Hu Y."/>
        </authorList>
    </citation>
    <scope>NUCLEOTIDE SEQUENCE</scope>
    <source>
        <strain evidence="1">HB171785</strain>
    </source>
</reference>
<dbReference type="Proteomes" id="UP000638014">
    <property type="component" value="Unassembled WGS sequence"/>
</dbReference>
<protein>
    <recommendedName>
        <fullName evidence="3">DUF3630 family protein</fullName>
    </recommendedName>
</protein>
<comment type="caution">
    <text evidence="1">The sequence shown here is derived from an EMBL/GenBank/DDBJ whole genome shotgun (WGS) entry which is preliminary data.</text>
</comment>